<dbReference type="FunFam" id="3.20.20.140:FF:000174">
    <property type="entry name" value="Dihydropyrimidinase-related protein 2"/>
    <property type="match status" value="1"/>
</dbReference>
<dbReference type="EMBL" id="UINC01013392">
    <property type="protein sequence ID" value="SVA57895.1"/>
    <property type="molecule type" value="Genomic_DNA"/>
</dbReference>
<dbReference type="PANTHER" id="PTHR11647">
    <property type="entry name" value="HYDRANTOINASE/DIHYDROPYRIMIDINASE FAMILY MEMBER"/>
    <property type="match status" value="1"/>
</dbReference>
<proteinExistence type="inferred from homology"/>
<evidence type="ECO:0000256" key="3">
    <source>
        <dbReference type="SAM" id="MobiDB-lite"/>
    </source>
</evidence>
<feature type="region of interest" description="Disordered" evidence="3">
    <location>
        <begin position="480"/>
        <end position="505"/>
    </location>
</feature>
<gene>
    <name evidence="5" type="ORF">METZ01_LOCUS110749</name>
</gene>
<dbReference type="Gene3D" id="3.20.20.140">
    <property type="entry name" value="Metal-dependent hydrolases"/>
    <property type="match status" value="1"/>
</dbReference>
<dbReference type="AlphaFoldDB" id="A0A381WZH6"/>
<feature type="domain" description="Amidohydrolase-related" evidence="4">
    <location>
        <begin position="56"/>
        <end position="470"/>
    </location>
</feature>
<evidence type="ECO:0000259" key="4">
    <source>
        <dbReference type="Pfam" id="PF01979"/>
    </source>
</evidence>
<evidence type="ECO:0000256" key="2">
    <source>
        <dbReference type="ARBA" id="ARBA00008829"/>
    </source>
</evidence>
<comment type="cofactor">
    <cofactor evidence="1">
        <name>Zn(2+)</name>
        <dbReference type="ChEBI" id="CHEBI:29105"/>
    </cofactor>
</comment>
<comment type="similarity">
    <text evidence="2">Belongs to the metallo-dependent hydrolases superfamily. Hydantoinase/dihydropyrimidinase family.</text>
</comment>
<dbReference type="InterPro" id="IPR011059">
    <property type="entry name" value="Metal-dep_hydrolase_composite"/>
</dbReference>
<dbReference type="SUPFAM" id="SSF51338">
    <property type="entry name" value="Composite domain of metallo-dependent hydrolases"/>
    <property type="match status" value="1"/>
</dbReference>
<dbReference type="Pfam" id="PF01979">
    <property type="entry name" value="Amidohydro_1"/>
    <property type="match status" value="1"/>
</dbReference>
<accession>A0A381WZH6</accession>
<dbReference type="GO" id="GO:0016812">
    <property type="term" value="F:hydrolase activity, acting on carbon-nitrogen (but not peptide) bonds, in cyclic amides"/>
    <property type="evidence" value="ECO:0007669"/>
    <property type="project" value="TreeGrafter"/>
</dbReference>
<dbReference type="SUPFAM" id="SSF51556">
    <property type="entry name" value="Metallo-dependent hydrolases"/>
    <property type="match status" value="1"/>
</dbReference>
<dbReference type="Gene3D" id="2.30.40.10">
    <property type="entry name" value="Urease, subunit C, domain 1"/>
    <property type="match status" value="1"/>
</dbReference>
<protein>
    <recommendedName>
        <fullName evidence="4">Amidohydrolase-related domain-containing protein</fullName>
    </recommendedName>
</protein>
<dbReference type="InterPro" id="IPR050378">
    <property type="entry name" value="Metallo-dep_Hydrolases_sf"/>
</dbReference>
<sequence>MSSMIQGDVLIKGGLLVNGEGITRSDILISDGKVLELGPDLGRERANRVIDAGGKYVLPGGIDCHAHPIFGDKIDTYSLCAAYGGVTTVHAFIGSETHRHEHFQNTWGIREYNPDIVKGFIEFAEETSYTDFAIHGLITTRDKDDLDRVIPDLIKLGAISFKVFMTWNPFVTDTDAAYSNLMAIPDDLLMRLMHTSANEGGMVMIHAENGTCKAYLEDQFKGCGKTSPEYHLKSAPAILEAEAVNRAATMALVTGSPLYPVHLSSQEVVPVLNHYKQKGLKLWGETCPHYLTLTDDMMLKHGYKYKVAPPLRYDQDVDAMWKGVTDGSLSTIGSDFTGYTKNLKIEGSMTGKVIGDAKEPDPDNLNIFQVAAGLSTLEFMMPVVWTHGVNTGKITLPRFVQLFSENPAKLFGIWPKKGTIQPGSDADVVLWDPSLMQTVEKEHGISDLNTFEGMELLGMPTMTMVRGQVVIENGKVVGKQGRAKYAPGNPDRTSYAQHGPATDSV</sequence>
<dbReference type="GO" id="GO:0005829">
    <property type="term" value="C:cytosol"/>
    <property type="evidence" value="ECO:0007669"/>
    <property type="project" value="TreeGrafter"/>
</dbReference>
<dbReference type="PANTHER" id="PTHR11647:SF1">
    <property type="entry name" value="COLLAPSIN RESPONSE MEDIATOR PROTEIN"/>
    <property type="match status" value="1"/>
</dbReference>
<organism evidence="5">
    <name type="scientific">marine metagenome</name>
    <dbReference type="NCBI Taxonomy" id="408172"/>
    <lineage>
        <taxon>unclassified sequences</taxon>
        <taxon>metagenomes</taxon>
        <taxon>ecological metagenomes</taxon>
    </lineage>
</organism>
<reference evidence="5" key="1">
    <citation type="submission" date="2018-05" db="EMBL/GenBank/DDBJ databases">
        <authorList>
            <person name="Lanie J.A."/>
            <person name="Ng W.-L."/>
            <person name="Kazmierczak K.M."/>
            <person name="Andrzejewski T.M."/>
            <person name="Davidsen T.M."/>
            <person name="Wayne K.J."/>
            <person name="Tettelin H."/>
            <person name="Glass J.I."/>
            <person name="Rusch D."/>
            <person name="Podicherti R."/>
            <person name="Tsui H.-C.T."/>
            <person name="Winkler M.E."/>
        </authorList>
    </citation>
    <scope>NUCLEOTIDE SEQUENCE</scope>
</reference>
<dbReference type="InterPro" id="IPR006680">
    <property type="entry name" value="Amidohydro-rel"/>
</dbReference>
<name>A0A381WZH6_9ZZZZ</name>
<dbReference type="InterPro" id="IPR032466">
    <property type="entry name" value="Metal_Hydrolase"/>
</dbReference>
<evidence type="ECO:0000256" key="1">
    <source>
        <dbReference type="ARBA" id="ARBA00001947"/>
    </source>
</evidence>
<evidence type="ECO:0000313" key="5">
    <source>
        <dbReference type="EMBL" id="SVA57895.1"/>
    </source>
</evidence>